<gene>
    <name evidence="3" type="ordered locus">AXX17_At2g20190</name>
</gene>
<feature type="region of interest" description="Disordered" evidence="1">
    <location>
        <begin position="76"/>
        <end position="99"/>
    </location>
</feature>
<keyword evidence="2" id="KW-1133">Transmembrane helix</keyword>
<reference evidence="4" key="1">
    <citation type="journal article" date="2016" name="Proc. Natl. Acad. Sci. U.S.A.">
        <title>Chromosome-level assembly of Arabidopsis thaliana Ler reveals the extent of translocation and inversion polymorphisms.</title>
        <authorList>
            <person name="Zapata L."/>
            <person name="Ding J."/>
            <person name="Willing E.M."/>
            <person name="Hartwig B."/>
            <person name="Bezdan D."/>
            <person name="Jiao W.B."/>
            <person name="Patel V."/>
            <person name="Velikkakam James G."/>
            <person name="Koornneef M."/>
            <person name="Ossowski S."/>
            <person name="Schneeberger K."/>
        </authorList>
    </citation>
    <scope>NUCLEOTIDE SEQUENCE [LARGE SCALE GENOMIC DNA]</scope>
    <source>
        <strain evidence="4">cv. Landsberg erecta</strain>
    </source>
</reference>
<comment type="caution">
    <text evidence="3">The sequence shown here is derived from an EMBL/GenBank/DDBJ whole genome shotgun (WGS) entry which is preliminary data.</text>
</comment>
<evidence type="ECO:0000313" key="3">
    <source>
        <dbReference type="EMBL" id="OAP07891.1"/>
    </source>
</evidence>
<dbReference type="Proteomes" id="UP000078284">
    <property type="component" value="Chromosome 2"/>
</dbReference>
<evidence type="ECO:0008006" key="5">
    <source>
        <dbReference type="Google" id="ProtNLM"/>
    </source>
</evidence>
<evidence type="ECO:0000256" key="1">
    <source>
        <dbReference type="SAM" id="MobiDB-lite"/>
    </source>
</evidence>
<evidence type="ECO:0000256" key="2">
    <source>
        <dbReference type="SAM" id="Phobius"/>
    </source>
</evidence>
<evidence type="ECO:0000313" key="4">
    <source>
        <dbReference type="Proteomes" id="UP000078284"/>
    </source>
</evidence>
<accession>A0A178VR61</accession>
<organism evidence="3 4">
    <name type="scientific">Arabidopsis thaliana</name>
    <name type="common">Mouse-ear cress</name>
    <dbReference type="NCBI Taxonomy" id="3702"/>
    <lineage>
        <taxon>Eukaryota</taxon>
        <taxon>Viridiplantae</taxon>
        <taxon>Streptophyta</taxon>
        <taxon>Embryophyta</taxon>
        <taxon>Tracheophyta</taxon>
        <taxon>Spermatophyta</taxon>
        <taxon>Magnoliopsida</taxon>
        <taxon>eudicotyledons</taxon>
        <taxon>Gunneridae</taxon>
        <taxon>Pentapetalae</taxon>
        <taxon>rosids</taxon>
        <taxon>malvids</taxon>
        <taxon>Brassicales</taxon>
        <taxon>Brassicaceae</taxon>
        <taxon>Camelineae</taxon>
        <taxon>Arabidopsis</taxon>
    </lineage>
</organism>
<sequence>MLKDINAEEVFFWQVSLFATAYSACLSDEAGSFSGEFFGICIRGYSSVWFLDMILACSTLHCTTYGILSTKFKQENRRKGRTKTNQHFAYEQEEDVTEK</sequence>
<name>A0A178VR61_ARATH</name>
<keyword evidence="2" id="KW-0812">Transmembrane</keyword>
<protein>
    <recommendedName>
        <fullName evidence="5">Transmembrane protein</fullName>
    </recommendedName>
</protein>
<proteinExistence type="predicted"/>
<keyword evidence="2" id="KW-0472">Membrane</keyword>
<feature type="transmembrane region" description="Helical" evidence="2">
    <location>
        <begin position="47"/>
        <end position="68"/>
    </location>
</feature>
<dbReference type="AlphaFoldDB" id="A0A178VR61"/>
<dbReference type="EMBL" id="LUHQ01000002">
    <property type="protein sequence ID" value="OAP07891.1"/>
    <property type="molecule type" value="Genomic_DNA"/>
</dbReference>